<name>A0A2D3NXK2_9FUSO</name>
<dbReference type="InterPro" id="IPR036770">
    <property type="entry name" value="Ankyrin_rpt-contain_sf"/>
</dbReference>
<dbReference type="SUPFAM" id="SSF48403">
    <property type="entry name" value="Ankyrin repeat"/>
    <property type="match status" value="1"/>
</dbReference>
<proteinExistence type="predicted"/>
<evidence type="ECO:0000256" key="1">
    <source>
        <dbReference type="ARBA" id="ARBA00022737"/>
    </source>
</evidence>
<dbReference type="InterPro" id="IPR002110">
    <property type="entry name" value="Ankyrin_rpt"/>
</dbReference>
<dbReference type="PANTHER" id="PTHR24171">
    <property type="entry name" value="ANKYRIN REPEAT DOMAIN-CONTAINING PROTEIN 39-RELATED"/>
    <property type="match status" value="1"/>
</dbReference>
<evidence type="ECO:0000256" key="2">
    <source>
        <dbReference type="ARBA" id="ARBA00023043"/>
    </source>
</evidence>
<keyword evidence="1" id="KW-0677">Repeat</keyword>
<protein>
    <submittedName>
        <fullName evidence="4">Uncharacterized protein</fullName>
    </submittedName>
</protein>
<dbReference type="Gene3D" id="1.25.40.20">
    <property type="entry name" value="Ankyrin repeat-containing domain"/>
    <property type="match status" value="1"/>
</dbReference>
<dbReference type="SMART" id="SM00248">
    <property type="entry name" value="ANK"/>
    <property type="match status" value="3"/>
</dbReference>
<accession>A0A2D3NXK2</accession>
<evidence type="ECO:0000313" key="5">
    <source>
        <dbReference type="Proteomes" id="UP000230056"/>
    </source>
</evidence>
<dbReference type="EMBL" id="CP024699">
    <property type="protein sequence ID" value="ATV59384.1"/>
    <property type="molecule type" value="Genomic_DNA"/>
</dbReference>
<gene>
    <name evidence="4" type="ORF">CTM72_06320</name>
</gene>
<sequence>MKQVNYLDEDYKKNLRNKVWKLLKTGDIEEADKIFSSKLDIHEIIGTWNWLHKILIEPEDTNPISIEYLVKKGVNPILKDEYNMAPLNWAMANGKNIEAAKILLKAGGDPNLADKGVREIPLYKVCYMKPFNKELLELFLAYGGDIYKEYKRYGTAILGKNLYEHIQNNKLDLFKEAGEYLFEYDKDIEKYGKDYFINKHKSLLKDEADSLLHEAVIDLDIVKIKKLLNEGYDKNIKNSLNYTPLVKAFSICRLENLQAMVEISDLLYDGTTDSIKAFIIRLDEWLDEYSKFKDNSELIEKREALNYLIKKFEVELPKKIERHNGKSKIKIKSIGWQNQHSELWEQLVPEIGVAETLQGEVIRLSGKIAYEIIDNGGLNWGKKYKELLRNLINYLKMATPLSKDYLERAEEIEDDLDENINAVTDDEIELLMEYAVKWVQQNLSPISLEKVDYNYKLFISILKYF</sequence>
<keyword evidence="2 3" id="KW-0040">ANK repeat</keyword>
<organism evidence="4 5">
    <name type="scientific">Fusobacterium pseudoperiodonticum</name>
    <dbReference type="NCBI Taxonomy" id="2663009"/>
    <lineage>
        <taxon>Bacteria</taxon>
        <taxon>Fusobacteriati</taxon>
        <taxon>Fusobacteriota</taxon>
        <taxon>Fusobacteriia</taxon>
        <taxon>Fusobacteriales</taxon>
        <taxon>Fusobacteriaceae</taxon>
        <taxon>Fusobacterium</taxon>
    </lineage>
</organism>
<feature type="repeat" description="ANK" evidence="3">
    <location>
        <begin position="82"/>
        <end position="115"/>
    </location>
</feature>
<evidence type="ECO:0000256" key="3">
    <source>
        <dbReference type="PROSITE-ProRule" id="PRU00023"/>
    </source>
</evidence>
<dbReference type="RefSeq" id="WP_100024849.1">
    <property type="nucleotide sequence ID" value="NZ_CP024699.1"/>
</dbReference>
<evidence type="ECO:0000313" key="4">
    <source>
        <dbReference type="EMBL" id="ATV59384.1"/>
    </source>
</evidence>
<reference evidence="4 5" key="1">
    <citation type="submission" date="2017-11" db="EMBL/GenBank/DDBJ databases">
        <title>Genome sequencing of Fusobacterium periodonticum KCOM 1261.</title>
        <authorList>
            <person name="Kook J.-K."/>
            <person name="Park S.-N."/>
            <person name="Lim Y.K."/>
        </authorList>
    </citation>
    <scope>NUCLEOTIDE SEQUENCE [LARGE SCALE GENOMIC DNA]</scope>
    <source>
        <strain evidence="4 5">KCOM 1261</strain>
    </source>
</reference>
<dbReference type="Proteomes" id="UP000230056">
    <property type="component" value="Chromosome"/>
</dbReference>
<dbReference type="PROSITE" id="PS50088">
    <property type="entry name" value="ANK_REPEAT"/>
    <property type="match status" value="1"/>
</dbReference>
<dbReference type="AlphaFoldDB" id="A0A2D3NXK2"/>